<accession>A0A8J7KSE7</accession>
<dbReference type="RefSeq" id="WP_267919994.1">
    <property type="nucleotide sequence ID" value="NZ_BONS01000008.1"/>
</dbReference>
<proteinExistence type="predicted"/>
<evidence type="ECO:0000313" key="1">
    <source>
        <dbReference type="EMBL" id="MBG6139542.1"/>
    </source>
</evidence>
<evidence type="ECO:0000313" key="2">
    <source>
        <dbReference type="Proteomes" id="UP000622552"/>
    </source>
</evidence>
<protein>
    <submittedName>
        <fullName evidence="1">Uncharacterized protein</fullName>
    </submittedName>
</protein>
<sequence>MNKLMDNFRNRRAAHRRARAIERALQNCPSQSLRDELLTIANRY</sequence>
<dbReference type="EMBL" id="JADOUF010000001">
    <property type="protein sequence ID" value="MBG6139542.1"/>
    <property type="molecule type" value="Genomic_DNA"/>
</dbReference>
<name>A0A8J7KSE7_9ACTN</name>
<dbReference type="AlphaFoldDB" id="A0A8J7KSE7"/>
<comment type="caution">
    <text evidence="1">The sequence shown here is derived from an EMBL/GenBank/DDBJ whole genome shotgun (WGS) entry which is preliminary data.</text>
</comment>
<organism evidence="1 2">
    <name type="scientific">Longispora fulva</name>
    <dbReference type="NCBI Taxonomy" id="619741"/>
    <lineage>
        <taxon>Bacteria</taxon>
        <taxon>Bacillati</taxon>
        <taxon>Actinomycetota</taxon>
        <taxon>Actinomycetes</taxon>
        <taxon>Micromonosporales</taxon>
        <taxon>Micromonosporaceae</taxon>
        <taxon>Longispora</taxon>
    </lineage>
</organism>
<dbReference type="Proteomes" id="UP000622552">
    <property type="component" value="Unassembled WGS sequence"/>
</dbReference>
<reference evidence="1" key="1">
    <citation type="submission" date="2020-11" db="EMBL/GenBank/DDBJ databases">
        <title>Sequencing the genomes of 1000 actinobacteria strains.</title>
        <authorList>
            <person name="Klenk H.-P."/>
        </authorList>
    </citation>
    <scope>NUCLEOTIDE SEQUENCE</scope>
    <source>
        <strain evidence="1">DSM 45356</strain>
    </source>
</reference>
<keyword evidence="2" id="KW-1185">Reference proteome</keyword>
<gene>
    <name evidence="1" type="ORF">IW245_005736</name>
</gene>